<dbReference type="AlphaFoldDB" id="A0A2M8G1G6"/>
<comment type="caution">
    <text evidence="16">The sequence shown here is derived from an EMBL/GenBank/DDBJ whole genome shotgun (WGS) entry which is preliminary data.</text>
</comment>
<reference evidence="17" key="1">
    <citation type="submission" date="2017-09" db="EMBL/GenBank/DDBJ databases">
        <title>Depth-based differentiation of microbial function through sediment-hosted aquifers and enrichment of novel symbionts in the deep terrestrial subsurface.</title>
        <authorList>
            <person name="Probst A.J."/>
            <person name="Ladd B."/>
            <person name="Jarett J.K."/>
            <person name="Geller-Mcgrath D.E."/>
            <person name="Sieber C.M.K."/>
            <person name="Emerson J.B."/>
            <person name="Anantharaman K."/>
            <person name="Thomas B.C."/>
            <person name="Malmstrom R."/>
            <person name="Stieglmeier M."/>
            <person name="Klingl A."/>
            <person name="Woyke T."/>
            <person name="Ryan C.M."/>
            <person name="Banfield J.F."/>
        </authorList>
    </citation>
    <scope>NUCLEOTIDE SEQUENCE [LARGE SCALE GENOMIC DNA]</scope>
</reference>
<comment type="catalytic activity">
    <reaction evidence="14">
        <text>guanosine(37) in tRNA + S-adenosyl-L-methionine = N(1)-methylguanosine(37) in tRNA + S-adenosyl-L-homocysteine + H(+)</text>
        <dbReference type="Rhea" id="RHEA:36899"/>
        <dbReference type="Rhea" id="RHEA-COMP:10145"/>
        <dbReference type="Rhea" id="RHEA-COMP:10147"/>
        <dbReference type="ChEBI" id="CHEBI:15378"/>
        <dbReference type="ChEBI" id="CHEBI:57856"/>
        <dbReference type="ChEBI" id="CHEBI:59789"/>
        <dbReference type="ChEBI" id="CHEBI:73542"/>
        <dbReference type="ChEBI" id="CHEBI:74269"/>
        <dbReference type="EC" id="2.1.1.228"/>
    </reaction>
</comment>
<dbReference type="SUPFAM" id="SSF75217">
    <property type="entry name" value="alpha/beta knot"/>
    <property type="match status" value="1"/>
</dbReference>
<evidence type="ECO:0000256" key="7">
    <source>
        <dbReference type="ARBA" id="ARBA00022490"/>
    </source>
</evidence>
<comment type="subunit">
    <text evidence="4">Homodimer.</text>
</comment>
<proteinExistence type="inferred from homology"/>
<dbReference type="Gene3D" id="1.10.1270.20">
    <property type="entry name" value="tRNA(m1g37)methyltransferase, domain 2"/>
    <property type="match status" value="1"/>
</dbReference>
<keyword evidence="9" id="KW-0808">Transferase</keyword>
<evidence type="ECO:0000313" key="16">
    <source>
        <dbReference type="EMBL" id="PJC65496.1"/>
    </source>
</evidence>
<dbReference type="PANTHER" id="PTHR46417:SF1">
    <property type="entry name" value="TRNA (GUANINE-N(1)-)-METHYLTRANSFERASE"/>
    <property type="match status" value="1"/>
</dbReference>
<evidence type="ECO:0000256" key="10">
    <source>
        <dbReference type="ARBA" id="ARBA00022691"/>
    </source>
</evidence>
<evidence type="ECO:0000256" key="3">
    <source>
        <dbReference type="ARBA" id="ARBA00007630"/>
    </source>
</evidence>
<keyword evidence="8" id="KW-0489">Methyltransferase</keyword>
<evidence type="ECO:0000256" key="12">
    <source>
        <dbReference type="ARBA" id="ARBA00029736"/>
    </source>
</evidence>
<evidence type="ECO:0000256" key="5">
    <source>
        <dbReference type="ARBA" id="ARBA00012807"/>
    </source>
</evidence>
<dbReference type="InterPro" id="IPR029028">
    <property type="entry name" value="Alpha/beta_knot_MTases"/>
</dbReference>
<evidence type="ECO:0000256" key="11">
    <source>
        <dbReference type="ARBA" id="ARBA00022694"/>
    </source>
</evidence>
<keyword evidence="10" id="KW-0949">S-adenosyl-L-methionine</keyword>
<sequence length="175" mass="19644">AMRQLKLRPGKRAKAILLSAAGKQFSDKEAIRLARSSRRIVLIAGHYEGVDERVKKIFKPEEISIGPYVLTGGELPALIVIDAVSRKVKGVLGKEESLEEKRYGVGVPAYTRPETLTYGGKRYAVPKVLLSGHHGEIKRWRLGHKPRSEFLTGLRQNSILRNKMPVKNLLRGKKR</sequence>
<comment type="function">
    <text evidence="1">Specifically methylates guanosine-37 in various tRNAs.</text>
</comment>
<comment type="similarity">
    <text evidence="3">Belongs to the RNA methyltransferase TrmD family.</text>
</comment>
<dbReference type="EC" id="2.1.1.228" evidence="5"/>
<dbReference type="Proteomes" id="UP000229674">
    <property type="component" value="Unassembled WGS sequence"/>
</dbReference>
<feature type="domain" description="tRNA methyltransferase TRMD/TRM10-type" evidence="15">
    <location>
        <begin position="12"/>
        <end position="145"/>
    </location>
</feature>
<dbReference type="Gene3D" id="3.40.1280.10">
    <property type="match status" value="1"/>
</dbReference>
<dbReference type="GO" id="GO:0005829">
    <property type="term" value="C:cytosol"/>
    <property type="evidence" value="ECO:0007669"/>
    <property type="project" value="TreeGrafter"/>
</dbReference>
<evidence type="ECO:0000259" key="15">
    <source>
        <dbReference type="Pfam" id="PF01746"/>
    </source>
</evidence>
<dbReference type="InterPro" id="IPR029026">
    <property type="entry name" value="tRNA_m1G_MTases_N"/>
</dbReference>
<protein>
    <recommendedName>
        <fullName evidence="6">tRNA (guanine-N(1)-)-methyltransferase</fullName>
        <ecNumber evidence="5">2.1.1.228</ecNumber>
    </recommendedName>
    <alternativeName>
        <fullName evidence="12">M1G-methyltransferase</fullName>
    </alternativeName>
    <alternativeName>
        <fullName evidence="13">tRNA [GM37] methyltransferase</fullName>
    </alternativeName>
</protein>
<dbReference type="InterPro" id="IPR002649">
    <property type="entry name" value="tRNA_m1G_MeTrfase_TrmD"/>
</dbReference>
<evidence type="ECO:0000256" key="6">
    <source>
        <dbReference type="ARBA" id="ARBA00014679"/>
    </source>
</evidence>
<dbReference type="PANTHER" id="PTHR46417">
    <property type="entry name" value="TRNA (GUANINE-N(1)-)-METHYLTRANSFERASE"/>
    <property type="match status" value="1"/>
</dbReference>
<organism evidence="16 17">
    <name type="scientific">Candidatus Colwellbacteria bacterium CG_4_9_14_0_2_um_filter_50_12</name>
    <dbReference type="NCBI Taxonomy" id="1974538"/>
    <lineage>
        <taxon>Bacteria</taxon>
        <taxon>Candidatus Colwelliibacteriota</taxon>
    </lineage>
</organism>
<evidence type="ECO:0000256" key="2">
    <source>
        <dbReference type="ARBA" id="ARBA00004496"/>
    </source>
</evidence>
<evidence type="ECO:0000256" key="13">
    <source>
        <dbReference type="ARBA" id="ARBA00033392"/>
    </source>
</evidence>
<evidence type="ECO:0000256" key="9">
    <source>
        <dbReference type="ARBA" id="ARBA00022679"/>
    </source>
</evidence>
<accession>A0A2M8G1G6</accession>
<comment type="subcellular location">
    <subcellularLocation>
        <location evidence="2">Cytoplasm</location>
    </subcellularLocation>
</comment>
<evidence type="ECO:0000256" key="4">
    <source>
        <dbReference type="ARBA" id="ARBA00011738"/>
    </source>
</evidence>
<evidence type="ECO:0000256" key="8">
    <source>
        <dbReference type="ARBA" id="ARBA00022603"/>
    </source>
</evidence>
<name>A0A2M8G1G6_9BACT</name>
<gene>
    <name evidence="16" type="ORF">CO020_00275</name>
</gene>
<dbReference type="EMBL" id="PFQX01000013">
    <property type="protein sequence ID" value="PJC65496.1"/>
    <property type="molecule type" value="Genomic_DNA"/>
</dbReference>
<dbReference type="GO" id="GO:0002939">
    <property type="term" value="P:tRNA N1-guanine methylation"/>
    <property type="evidence" value="ECO:0007669"/>
    <property type="project" value="TreeGrafter"/>
</dbReference>
<evidence type="ECO:0000313" key="17">
    <source>
        <dbReference type="Proteomes" id="UP000229674"/>
    </source>
</evidence>
<dbReference type="InterPro" id="IPR016009">
    <property type="entry name" value="tRNA_MeTrfase_TRMD/TRM10"/>
</dbReference>
<dbReference type="InterPro" id="IPR023148">
    <property type="entry name" value="tRNA_m1G_MeTrfase_C_sf"/>
</dbReference>
<dbReference type="GO" id="GO:0052906">
    <property type="term" value="F:tRNA (guanine(37)-N1)-methyltransferase activity"/>
    <property type="evidence" value="ECO:0007669"/>
    <property type="project" value="UniProtKB-EC"/>
</dbReference>
<dbReference type="Pfam" id="PF01746">
    <property type="entry name" value="tRNA_m1G_MT"/>
    <property type="match status" value="1"/>
</dbReference>
<keyword evidence="7" id="KW-0963">Cytoplasm</keyword>
<evidence type="ECO:0000256" key="14">
    <source>
        <dbReference type="ARBA" id="ARBA00047783"/>
    </source>
</evidence>
<feature type="non-terminal residue" evidence="16">
    <location>
        <position position="1"/>
    </location>
</feature>
<evidence type="ECO:0000256" key="1">
    <source>
        <dbReference type="ARBA" id="ARBA00002634"/>
    </source>
</evidence>
<keyword evidence="11" id="KW-0819">tRNA processing</keyword>